<dbReference type="OrthoDB" id="2103397at2759"/>
<evidence type="ECO:0000313" key="2">
    <source>
        <dbReference type="Proteomes" id="UP000269721"/>
    </source>
</evidence>
<gene>
    <name evidence="1" type="ORF">BDK51DRAFT_43576</name>
</gene>
<dbReference type="Proteomes" id="UP000269721">
    <property type="component" value="Unassembled WGS sequence"/>
</dbReference>
<protein>
    <submittedName>
        <fullName evidence="1">Uncharacterized protein</fullName>
    </submittedName>
</protein>
<dbReference type="AlphaFoldDB" id="A0A4V1ISM7"/>
<reference evidence="2" key="1">
    <citation type="journal article" date="2018" name="Nat. Microbiol.">
        <title>Leveraging single-cell genomics to expand the fungal tree of life.</title>
        <authorList>
            <person name="Ahrendt S.R."/>
            <person name="Quandt C.A."/>
            <person name="Ciobanu D."/>
            <person name="Clum A."/>
            <person name="Salamov A."/>
            <person name="Andreopoulos B."/>
            <person name="Cheng J.F."/>
            <person name="Woyke T."/>
            <person name="Pelin A."/>
            <person name="Henrissat B."/>
            <person name="Reynolds N.K."/>
            <person name="Benny G.L."/>
            <person name="Smith M.E."/>
            <person name="James T.Y."/>
            <person name="Grigoriev I.V."/>
        </authorList>
    </citation>
    <scope>NUCLEOTIDE SEQUENCE [LARGE SCALE GENOMIC DNA]</scope>
</reference>
<accession>A0A4V1ISM7</accession>
<proteinExistence type="predicted"/>
<name>A0A4V1ISM7_9FUNG</name>
<dbReference type="EMBL" id="KZ994011">
    <property type="protein sequence ID" value="RKO94097.1"/>
    <property type="molecule type" value="Genomic_DNA"/>
</dbReference>
<organism evidence="1 2">
    <name type="scientific">Blyttiomyces helicus</name>
    <dbReference type="NCBI Taxonomy" id="388810"/>
    <lineage>
        <taxon>Eukaryota</taxon>
        <taxon>Fungi</taxon>
        <taxon>Fungi incertae sedis</taxon>
        <taxon>Chytridiomycota</taxon>
        <taxon>Chytridiomycota incertae sedis</taxon>
        <taxon>Chytridiomycetes</taxon>
        <taxon>Chytridiomycetes incertae sedis</taxon>
        <taxon>Blyttiomyces</taxon>
    </lineage>
</organism>
<evidence type="ECO:0000313" key="1">
    <source>
        <dbReference type="EMBL" id="RKO94097.1"/>
    </source>
</evidence>
<sequence>MAARKLSTTFKQSTAILEDARIDGDIFAALKLASMSSPTSRSKKTAIRGQCATGLPTTLFSLASGIASQSLLPQLDGTPNLPAGPSSPSTFQEMNIDIVKKIEYKGISETVQYKRPVDFLVGHS</sequence>
<keyword evidence="2" id="KW-1185">Reference proteome</keyword>